<accession>A0A645IK76</accession>
<evidence type="ECO:0008006" key="2">
    <source>
        <dbReference type="Google" id="ProtNLM"/>
    </source>
</evidence>
<dbReference type="PROSITE" id="PS51257">
    <property type="entry name" value="PROKAR_LIPOPROTEIN"/>
    <property type="match status" value="1"/>
</dbReference>
<comment type="caution">
    <text evidence="1">The sequence shown here is derived from an EMBL/GenBank/DDBJ whole genome shotgun (WGS) entry which is preliminary data.</text>
</comment>
<evidence type="ECO:0000313" key="1">
    <source>
        <dbReference type="EMBL" id="MPN51416.1"/>
    </source>
</evidence>
<gene>
    <name evidence="1" type="ORF">SDC9_199061</name>
</gene>
<dbReference type="AlphaFoldDB" id="A0A645IK76"/>
<organism evidence="1">
    <name type="scientific">bioreactor metagenome</name>
    <dbReference type="NCBI Taxonomy" id="1076179"/>
    <lineage>
        <taxon>unclassified sequences</taxon>
        <taxon>metagenomes</taxon>
        <taxon>ecological metagenomes</taxon>
    </lineage>
</organism>
<protein>
    <recommendedName>
        <fullName evidence="2">Lipoprotein</fullName>
    </recommendedName>
</protein>
<proteinExistence type="predicted"/>
<name>A0A645IK76_9ZZZZ</name>
<sequence length="146" mass="16107">MRVGAGMLAMAAAAMLLGGCCSAEYALDPAPEGTTVAEGYRAVAVGTATNSGYYLFNLWPIVSGHSGRPNAHDYRFFRNNITPARNAEMLQEGMNKVYRAEKLEQVESRVQCWGYFSLWLVWRRTISTTAIGVRQNRIKKAPDAAQ</sequence>
<reference evidence="1" key="1">
    <citation type="submission" date="2019-08" db="EMBL/GenBank/DDBJ databases">
        <authorList>
            <person name="Kucharzyk K."/>
            <person name="Murdoch R.W."/>
            <person name="Higgins S."/>
            <person name="Loffler F."/>
        </authorList>
    </citation>
    <scope>NUCLEOTIDE SEQUENCE</scope>
</reference>
<dbReference type="EMBL" id="VSSQ01116507">
    <property type="protein sequence ID" value="MPN51416.1"/>
    <property type="molecule type" value="Genomic_DNA"/>
</dbReference>